<name>A0A9Q6HPC6_9STAP</name>
<evidence type="ECO:0000259" key="15">
    <source>
        <dbReference type="Pfam" id="PF00717"/>
    </source>
</evidence>
<dbReference type="PANTHER" id="PTHR33516">
    <property type="entry name" value="LEXA REPRESSOR"/>
    <property type="match status" value="1"/>
</dbReference>
<dbReference type="Gene3D" id="2.10.109.10">
    <property type="entry name" value="Umud Fragment, subunit A"/>
    <property type="match status" value="1"/>
</dbReference>
<keyword evidence="12 13" id="KW-0742">SOS response</keyword>
<feature type="domain" description="Peptidase S24/S26A/S26B/S26C" evidence="15">
    <location>
        <begin position="86"/>
        <end position="201"/>
    </location>
</feature>
<protein>
    <recommendedName>
        <fullName evidence="13">LexA repressor</fullName>
        <ecNumber evidence="13">3.4.21.88</ecNumber>
    </recommendedName>
</protein>
<gene>
    <name evidence="13" type="primary">lexA</name>
    <name evidence="17" type="ORF">BU057_01825</name>
    <name evidence="18" type="ORF">BU058_06900</name>
</gene>
<keyword evidence="7 13" id="KW-0068">Autocatalytic cleavage</keyword>
<evidence type="ECO:0000313" key="17">
    <source>
        <dbReference type="EMBL" id="PTI70543.1"/>
    </source>
</evidence>
<dbReference type="EC" id="3.4.21.88" evidence="13"/>
<dbReference type="InterPro" id="IPR006199">
    <property type="entry name" value="LexA_DNA-bd_dom"/>
</dbReference>
<dbReference type="InterPro" id="IPR036388">
    <property type="entry name" value="WH-like_DNA-bd_sf"/>
</dbReference>
<evidence type="ECO:0000256" key="14">
    <source>
        <dbReference type="RuleBase" id="RU003991"/>
    </source>
</evidence>
<evidence type="ECO:0000256" key="11">
    <source>
        <dbReference type="ARBA" id="ARBA00023204"/>
    </source>
</evidence>
<dbReference type="GO" id="GO:0006260">
    <property type="term" value="P:DNA replication"/>
    <property type="evidence" value="ECO:0007669"/>
    <property type="project" value="UniProtKB-UniRule"/>
</dbReference>
<dbReference type="PRINTS" id="PR00726">
    <property type="entry name" value="LEXASERPTASE"/>
</dbReference>
<evidence type="ECO:0000256" key="6">
    <source>
        <dbReference type="ARBA" id="ARBA00022801"/>
    </source>
</evidence>
<accession>A0A9Q6HPC6</accession>
<dbReference type="GeneID" id="93720699"/>
<evidence type="ECO:0000259" key="16">
    <source>
        <dbReference type="Pfam" id="PF01726"/>
    </source>
</evidence>
<dbReference type="InterPro" id="IPR050077">
    <property type="entry name" value="LexA_repressor"/>
</dbReference>
<dbReference type="InterPro" id="IPR006200">
    <property type="entry name" value="LexA"/>
</dbReference>
<evidence type="ECO:0000256" key="9">
    <source>
        <dbReference type="ARBA" id="ARBA00023125"/>
    </source>
</evidence>
<dbReference type="SUPFAM" id="SSF46785">
    <property type="entry name" value="Winged helix' DNA-binding domain"/>
    <property type="match status" value="1"/>
</dbReference>
<dbReference type="Proteomes" id="UP000240859">
    <property type="component" value="Unassembled WGS sequence"/>
</dbReference>
<evidence type="ECO:0000313" key="18">
    <source>
        <dbReference type="EMBL" id="PTI75671.1"/>
    </source>
</evidence>
<keyword evidence="19" id="KW-1185">Reference proteome</keyword>
<evidence type="ECO:0000256" key="10">
    <source>
        <dbReference type="ARBA" id="ARBA00023163"/>
    </source>
</evidence>
<dbReference type="CDD" id="cd00090">
    <property type="entry name" value="HTH_ARSR"/>
    <property type="match status" value="1"/>
</dbReference>
<dbReference type="FunFam" id="1.10.10.10:FF:000009">
    <property type="entry name" value="LexA repressor"/>
    <property type="match status" value="1"/>
</dbReference>
<reference evidence="18" key="2">
    <citation type="submission" date="2018-03" db="EMBL/GenBank/DDBJ databases">
        <authorList>
            <person name="Naushad S."/>
        </authorList>
    </citation>
    <scope>NUCLEOTIDE SEQUENCE</scope>
    <source>
        <strain evidence="17">SNUC 1084</strain>
        <strain evidence="18">SNUC 1231</strain>
    </source>
</reference>
<evidence type="ECO:0000256" key="3">
    <source>
        <dbReference type="ARBA" id="ARBA00022491"/>
    </source>
</evidence>
<feature type="DNA-binding region" description="H-T-H motif" evidence="13">
    <location>
        <begin position="28"/>
        <end position="48"/>
    </location>
</feature>
<evidence type="ECO:0000313" key="20">
    <source>
        <dbReference type="Proteomes" id="UP000241960"/>
    </source>
</evidence>
<dbReference type="FunFam" id="2.10.109.10:FF:000001">
    <property type="entry name" value="LexA repressor"/>
    <property type="match status" value="1"/>
</dbReference>
<feature type="active site" description="For autocatalytic cleavage activity" evidence="13">
    <location>
        <position position="168"/>
    </location>
</feature>
<dbReference type="Proteomes" id="UP000241960">
    <property type="component" value="Unassembled WGS sequence"/>
</dbReference>
<dbReference type="GO" id="GO:0003677">
    <property type="term" value="F:DNA binding"/>
    <property type="evidence" value="ECO:0007669"/>
    <property type="project" value="UniProtKB-UniRule"/>
</dbReference>
<comment type="caution">
    <text evidence="18">The sequence shown here is derived from an EMBL/GenBank/DDBJ whole genome shotgun (WGS) entry which is preliminary data.</text>
</comment>
<dbReference type="InterPro" id="IPR039418">
    <property type="entry name" value="LexA-like"/>
</dbReference>
<sequence length="207" mass="23219">MRELTKRQNEIFEYIKQTVQLKGYPPSVREIGEAVGLASSSTVHGHLSRLEEKGYIRRDPTKPRAIEIVTEQVGEAVNMEETIHVPVIGKVTAGVPITAVENVEEYFPLPEHFTSTHNSDIFILNVVGDSMIEAGILDGDKVIVRSQTIAENGDIIVAMTEDNEATVKRFYKEKAHYRLQPENSTMDPIYLDHVTVLGKVVGLFREM</sequence>
<evidence type="ECO:0000256" key="5">
    <source>
        <dbReference type="ARBA" id="ARBA00022763"/>
    </source>
</evidence>
<keyword evidence="6 13" id="KW-0378">Hydrolase</keyword>
<feature type="domain" description="LexA repressor DNA-binding" evidence="16">
    <location>
        <begin position="1"/>
        <end position="65"/>
    </location>
</feature>
<comment type="catalytic activity">
    <reaction evidence="13">
        <text>Hydrolysis of Ala-|-Gly bond in repressor LexA.</text>
        <dbReference type="EC" id="3.4.21.88"/>
    </reaction>
</comment>
<dbReference type="InterPro" id="IPR011991">
    <property type="entry name" value="ArsR-like_HTH"/>
</dbReference>
<keyword evidence="10 13" id="KW-0804">Transcription</keyword>
<evidence type="ECO:0000256" key="4">
    <source>
        <dbReference type="ARBA" id="ARBA00022705"/>
    </source>
</evidence>
<evidence type="ECO:0000256" key="2">
    <source>
        <dbReference type="ARBA" id="ARBA00011738"/>
    </source>
</evidence>
<keyword evidence="5 13" id="KW-0227">DNA damage</keyword>
<dbReference type="InterPro" id="IPR006197">
    <property type="entry name" value="Peptidase_S24_LexA"/>
</dbReference>
<keyword evidence="8 13" id="KW-0805">Transcription regulation</keyword>
<dbReference type="PANTHER" id="PTHR33516:SF2">
    <property type="entry name" value="LEXA REPRESSOR-RELATED"/>
    <property type="match status" value="1"/>
</dbReference>
<dbReference type="Pfam" id="PF01726">
    <property type="entry name" value="LexA_DNA_bind"/>
    <property type="match status" value="1"/>
</dbReference>
<dbReference type="InterPro" id="IPR036390">
    <property type="entry name" value="WH_DNA-bd_sf"/>
</dbReference>
<reference evidence="19 20" key="1">
    <citation type="journal article" date="2016" name="Front. Microbiol.">
        <title>Comprehensive Phylogenetic Analysis of Bovine Non-aureus Staphylococci Species Based on Whole-Genome Sequencing.</title>
        <authorList>
            <person name="Naushad S."/>
            <person name="Barkema H.W."/>
            <person name="Luby C."/>
            <person name="Condas L.A."/>
            <person name="Nobrega D.B."/>
            <person name="Carson D.A."/>
            <person name="De Buck J."/>
        </authorList>
    </citation>
    <scope>NUCLEOTIDE SEQUENCE [LARGE SCALE GENOMIC DNA]</scope>
    <source>
        <strain evidence="17 19">SNUC 1084</strain>
        <strain evidence="18 20">SNUC 1231</strain>
    </source>
</reference>
<comment type="function">
    <text evidence="13">Represses a number of genes involved in the response to DNA damage (SOS response), including recA and lexA. In the presence of single-stranded DNA, RecA interacts with LexA causing an autocatalytic cleavage which disrupts the DNA-binding part of LexA, leading to derepression of the SOS regulon and eventually DNA repair.</text>
</comment>
<evidence type="ECO:0000256" key="8">
    <source>
        <dbReference type="ARBA" id="ARBA00023015"/>
    </source>
</evidence>
<organism evidence="18 20">
    <name type="scientific">Staphylococcus succinus</name>
    <dbReference type="NCBI Taxonomy" id="61015"/>
    <lineage>
        <taxon>Bacteria</taxon>
        <taxon>Bacillati</taxon>
        <taxon>Bacillota</taxon>
        <taxon>Bacilli</taxon>
        <taxon>Bacillales</taxon>
        <taxon>Staphylococcaceae</taxon>
        <taxon>Staphylococcus</taxon>
    </lineage>
</organism>
<dbReference type="EMBL" id="PZFQ01000018">
    <property type="protein sequence ID" value="PTI75671.1"/>
    <property type="molecule type" value="Genomic_DNA"/>
</dbReference>
<feature type="active site" description="For autocatalytic cleavage activity" evidence="13">
    <location>
        <position position="130"/>
    </location>
</feature>
<keyword evidence="4 13" id="KW-0235">DNA replication</keyword>
<dbReference type="CDD" id="cd06529">
    <property type="entry name" value="S24_LexA-like"/>
    <property type="match status" value="1"/>
</dbReference>
<dbReference type="SUPFAM" id="SSF51306">
    <property type="entry name" value="LexA/Signal peptidase"/>
    <property type="match status" value="1"/>
</dbReference>
<feature type="site" description="Cleavage; by autolysis" evidence="13">
    <location>
        <begin position="93"/>
        <end position="94"/>
    </location>
</feature>
<dbReference type="GO" id="GO:0009432">
    <property type="term" value="P:SOS response"/>
    <property type="evidence" value="ECO:0007669"/>
    <property type="project" value="UniProtKB-UniRule"/>
</dbReference>
<dbReference type="GO" id="GO:0004252">
    <property type="term" value="F:serine-type endopeptidase activity"/>
    <property type="evidence" value="ECO:0007669"/>
    <property type="project" value="UniProtKB-UniRule"/>
</dbReference>
<dbReference type="HAMAP" id="MF_00015">
    <property type="entry name" value="LexA"/>
    <property type="match status" value="1"/>
</dbReference>
<dbReference type="InterPro" id="IPR015927">
    <property type="entry name" value="Peptidase_S24_S26A/B/C"/>
</dbReference>
<evidence type="ECO:0000313" key="19">
    <source>
        <dbReference type="Proteomes" id="UP000240859"/>
    </source>
</evidence>
<comment type="subunit">
    <text evidence="2 13">Homodimer.</text>
</comment>
<keyword evidence="3 13" id="KW-0678">Repressor</keyword>
<keyword evidence="9 13" id="KW-0238">DNA-binding</keyword>
<dbReference type="GO" id="GO:0045892">
    <property type="term" value="P:negative regulation of DNA-templated transcription"/>
    <property type="evidence" value="ECO:0007669"/>
    <property type="project" value="UniProtKB-UniRule"/>
</dbReference>
<dbReference type="AlphaFoldDB" id="A0A9Q6HPC6"/>
<dbReference type="GO" id="GO:0006508">
    <property type="term" value="P:proteolysis"/>
    <property type="evidence" value="ECO:0007669"/>
    <property type="project" value="InterPro"/>
</dbReference>
<dbReference type="GO" id="GO:0006281">
    <property type="term" value="P:DNA repair"/>
    <property type="evidence" value="ECO:0007669"/>
    <property type="project" value="UniProtKB-UniRule"/>
</dbReference>
<dbReference type="Pfam" id="PF00717">
    <property type="entry name" value="Peptidase_S24"/>
    <property type="match status" value="1"/>
</dbReference>
<dbReference type="InterPro" id="IPR036286">
    <property type="entry name" value="LexA/Signal_pep-like_sf"/>
</dbReference>
<dbReference type="RefSeq" id="WP_046836331.1">
    <property type="nucleotide sequence ID" value="NZ_CP018199.1"/>
</dbReference>
<comment type="similarity">
    <text evidence="1 13 14">Belongs to the peptidase S24 family.</text>
</comment>
<evidence type="ECO:0000256" key="13">
    <source>
        <dbReference type="HAMAP-Rule" id="MF_00015"/>
    </source>
</evidence>
<keyword evidence="11 13" id="KW-0234">DNA repair</keyword>
<dbReference type="NCBIfam" id="TIGR00498">
    <property type="entry name" value="lexA"/>
    <property type="match status" value="1"/>
</dbReference>
<evidence type="ECO:0000256" key="12">
    <source>
        <dbReference type="ARBA" id="ARBA00023236"/>
    </source>
</evidence>
<evidence type="ECO:0000256" key="1">
    <source>
        <dbReference type="ARBA" id="ARBA00007484"/>
    </source>
</evidence>
<evidence type="ECO:0000256" key="7">
    <source>
        <dbReference type="ARBA" id="ARBA00022813"/>
    </source>
</evidence>
<dbReference type="Gene3D" id="1.10.10.10">
    <property type="entry name" value="Winged helix-like DNA-binding domain superfamily/Winged helix DNA-binding domain"/>
    <property type="match status" value="1"/>
</dbReference>
<dbReference type="EMBL" id="PZFR01000004">
    <property type="protein sequence ID" value="PTI70543.1"/>
    <property type="molecule type" value="Genomic_DNA"/>
</dbReference>
<proteinExistence type="inferred from homology"/>